<keyword evidence="3" id="KW-1185">Reference proteome</keyword>
<keyword evidence="1" id="KW-0812">Transmembrane</keyword>
<evidence type="ECO:0000313" key="3">
    <source>
        <dbReference type="Proteomes" id="UP001297600"/>
    </source>
</evidence>
<sequence length="109" mass="11784">MDIEKESLDRIKKNSAGRTCIVWITALAMIAFYALLFFALKAVLCGAENTEPHVLITAMIISASIPTILLIALIKAVIFPVSQKLTENSKISDAAPAAKLIEALKNITD</sequence>
<dbReference type="RefSeq" id="WP_237980483.1">
    <property type="nucleotide sequence ID" value="NZ_JAKNCT010000015.1"/>
</dbReference>
<feature type="transmembrane region" description="Helical" evidence="1">
    <location>
        <begin position="52"/>
        <end position="74"/>
    </location>
</feature>
<proteinExistence type="predicted"/>
<accession>A0ABS9MTB4</accession>
<protein>
    <submittedName>
        <fullName evidence="2">Uncharacterized protein</fullName>
    </submittedName>
</protein>
<dbReference type="Proteomes" id="UP001297600">
    <property type="component" value="Unassembled WGS sequence"/>
</dbReference>
<evidence type="ECO:0000256" key="1">
    <source>
        <dbReference type="SAM" id="Phobius"/>
    </source>
</evidence>
<gene>
    <name evidence="2" type="ORF">MAF45_10485</name>
</gene>
<keyword evidence="1" id="KW-1133">Transmembrane helix</keyword>
<organism evidence="2 3">
    <name type="scientific">Mesosutterella porci</name>
    <dbReference type="NCBI Taxonomy" id="2915351"/>
    <lineage>
        <taxon>Bacteria</taxon>
        <taxon>Pseudomonadati</taxon>
        <taxon>Pseudomonadota</taxon>
        <taxon>Betaproteobacteria</taxon>
        <taxon>Burkholderiales</taxon>
        <taxon>Sutterellaceae</taxon>
        <taxon>Mesosutterella</taxon>
    </lineage>
</organism>
<feature type="transmembrane region" description="Helical" evidence="1">
    <location>
        <begin position="20"/>
        <end position="40"/>
    </location>
</feature>
<comment type="caution">
    <text evidence="2">The sequence shown here is derived from an EMBL/GenBank/DDBJ whole genome shotgun (WGS) entry which is preliminary data.</text>
</comment>
<dbReference type="EMBL" id="JAKNCT010000015">
    <property type="protein sequence ID" value="MCG5031861.1"/>
    <property type="molecule type" value="Genomic_DNA"/>
</dbReference>
<keyword evidence="1" id="KW-0472">Membrane</keyword>
<name>A0ABS9MTB4_9BURK</name>
<evidence type="ECO:0000313" key="2">
    <source>
        <dbReference type="EMBL" id="MCG5031861.1"/>
    </source>
</evidence>
<reference evidence="2 3" key="1">
    <citation type="submission" date="2022-02" db="EMBL/GenBank/DDBJ databases">
        <title>Mesosutterella porci, a novel member of the family Sutterellaceae from pig feces.</title>
        <authorList>
            <person name="Wylensek D."/>
            <person name="Clavel T."/>
        </authorList>
    </citation>
    <scope>NUCLEOTIDE SEQUENCE [LARGE SCALE GENOMIC DNA]</scope>
    <source>
        <strain evidence="3">oilRF-744-wt-GAM-9</strain>
    </source>
</reference>